<comment type="caution">
    <text evidence="1">The sequence shown here is derived from an EMBL/GenBank/DDBJ whole genome shotgun (WGS) entry which is preliminary data.</text>
</comment>
<name>A0A3S0NKS2_9FLAO</name>
<dbReference type="AlphaFoldDB" id="A0A3S0NKS2"/>
<organism evidence="1 2">
    <name type="scientific">Chryseobacterium arthrosphaerae</name>
    <dbReference type="NCBI Taxonomy" id="651561"/>
    <lineage>
        <taxon>Bacteria</taxon>
        <taxon>Pseudomonadati</taxon>
        <taxon>Bacteroidota</taxon>
        <taxon>Flavobacteriia</taxon>
        <taxon>Flavobacteriales</taxon>
        <taxon>Weeksellaceae</taxon>
        <taxon>Chryseobacterium group</taxon>
        <taxon>Chryseobacterium</taxon>
    </lineage>
</organism>
<sequence length="65" mass="7602">MKNTDKELVSGIEKIKKLLLSNDLSLDEFQEIVDFIKKTVRILKLSKPLRRNKEDKVNLLLDYNG</sequence>
<proteinExistence type="predicted"/>
<gene>
    <name evidence="1" type="ORF">EJ377_16265</name>
</gene>
<protein>
    <submittedName>
        <fullName evidence="1">Uncharacterized protein</fullName>
    </submittedName>
</protein>
<evidence type="ECO:0000313" key="2">
    <source>
        <dbReference type="Proteomes" id="UP000276953"/>
    </source>
</evidence>
<evidence type="ECO:0000313" key="1">
    <source>
        <dbReference type="EMBL" id="RTZ46080.1"/>
    </source>
</evidence>
<dbReference type="EMBL" id="RYFC01000003">
    <property type="protein sequence ID" value="RTZ46080.1"/>
    <property type="molecule type" value="Genomic_DNA"/>
</dbReference>
<accession>A0A3S0NKS2</accession>
<reference evidence="1 2" key="1">
    <citation type="submission" date="2018-12" db="EMBL/GenBank/DDBJ databases">
        <title>Draft Genome Sequence of Chryseobacterium arthrosphaerae strain ED882-96 Isolated from the Blood of a Patient with Liver Cirrhosis in Taiwan.</title>
        <authorList>
            <person name="Lin J.-N."/>
            <person name="Lai C.-H."/>
            <person name="Yang C.-H."/>
            <person name="Huang Y.-H."/>
        </authorList>
    </citation>
    <scope>NUCLEOTIDE SEQUENCE [LARGE SCALE GENOMIC DNA]</scope>
    <source>
        <strain evidence="1 2">ED882-96</strain>
    </source>
</reference>
<dbReference type="Proteomes" id="UP000276953">
    <property type="component" value="Unassembled WGS sequence"/>
</dbReference>